<keyword evidence="5" id="KW-0732">Signal</keyword>
<evidence type="ECO:0000259" key="6">
    <source>
        <dbReference type="Pfam" id="PF01094"/>
    </source>
</evidence>
<dbReference type="AlphaFoldDB" id="A0A5A9NZS3"/>
<dbReference type="Gene3D" id="3.40.50.2300">
    <property type="match status" value="4"/>
</dbReference>
<dbReference type="InterPro" id="IPR028082">
    <property type="entry name" value="Peripla_BP_I"/>
</dbReference>
<protein>
    <recommendedName>
        <fullName evidence="6">Receptor ligand binding region domain-containing protein</fullName>
    </recommendedName>
</protein>
<dbReference type="EMBL" id="SOYY01000011">
    <property type="protein sequence ID" value="KAA0714825.1"/>
    <property type="molecule type" value="Genomic_DNA"/>
</dbReference>
<comment type="subcellular location">
    <subcellularLocation>
        <location evidence="1">Membrane</location>
    </subcellularLocation>
</comment>
<comment type="caution">
    <text evidence="7">The sequence shown here is derived from an EMBL/GenBank/DDBJ whole genome shotgun (WGS) entry which is preliminary data.</text>
</comment>
<evidence type="ECO:0000256" key="4">
    <source>
        <dbReference type="ARBA" id="ARBA00023136"/>
    </source>
</evidence>
<keyword evidence="4" id="KW-0472">Membrane</keyword>
<evidence type="ECO:0000256" key="5">
    <source>
        <dbReference type="SAM" id="SignalP"/>
    </source>
</evidence>
<evidence type="ECO:0000256" key="3">
    <source>
        <dbReference type="ARBA" id="ARBA00022989"/>
    </source>
</evidence>
<name>A0A5A9NZS3_9TELE</name>
<evidence type="ECO:0000313" key="7">
    <source>
        <dbReference type="EMBL" id="KAA0714825.1"/>
    </source>
</evidence>
<dbReference type="PANTHER" id="PTHR24061">
    <property type="entry name" value="CALCIUM-SENSING RECEPTOR-RELATED"/>
    <property type="match status" value="1"/>
</dbReference>
<gene>
    <name evidence="7" type="ORF">E1301_Tti016091</name>
</gene>
<evidence type="ECO:0000256" key="1">
    <source>
        <dbReference type="ARBA" id="ARBA00004370"/>
    </source>
</evidence>
<dbReference type="PANTHER" id="PTHR24061:SF528">
    <property type="entry name" value="C-FAMILY ODORANT RECEPTOR OLFCD2-RELATED"/>
    <property type="match status" value="1"/>
</dbReference>
<organism evidence="7 8">
    <name type="scientific">Triplophysa tibetana</name>
    <dbReference type="NCBI Taxonomy" id="1572043"/>
    <lineage>
        <taxon>Eukaryota</taxon>
        <taxon>Metazoa</taxon>
        <taxon>Chordata</taxon>
        <taxon>Craniata</taxon>
        <taxon>Vertebrata</taxon>
        <taxon>Euteleostomi</taxon>
        <taxon>Actinopterygii</taxon>
        <taxon>Neopterygii</taxon>
        <taxon>Teleostei</taxon>
        <taxon>Ostariophysi</taxon>
        <taxon>Cypriniformes</taxon>
        <taxon>Nemacheilidae</taxon>
        <taxon>Triplophysa</taxon>
    </lineage>
</organism>
<dbReference type="SUPFAM" id="SSF53822">
    <property type="entry name" value="Periplasmic binding protein-like I"/>
    <property type="match status" value="2"/>
</dbReference>
<evidence type="ECO:0000256" key="2">
    <source>
        <dbReference type="ARBA" id="ARBA00022692"/>
    </source>
</evidence>
<feature type="chain" id="PRO_5022987240" description="Receptor ligand binding region domain-containing protein" evidence="5">
    <location>
        <begin position="16"/>
        <end position="374"/>
    </location>
</feature>
<feature type="signal peptide" evidence="5">
    <location>
        <begin position="1"/>
        <end position="15"/>
    </location>
</feature>
<feature type="domain" description="Receptor ligand binding region" evidence="6">
    <location>
        <begin position="65"/>
        <end position="250"/>
    </location>
</feature>
<keyword evidence="8" id="KW-1185">Reference proteome</keyword>
<proteinExistence type="predicted"/>
<sequence>MGFLHTWLLFTMVKAADPPCKLWGPPNSPQLRRDGDVTIGGIFSFHNSWEEMIITFTSRPEWPKYMEVLLGELAQQNITGLQWIGSESWISDMNIATGKWQHILRGSMGFSIPTAEIRGLAEFLTKLSPSSGVALYKELWENVFGCKIPSQETALSGNICKGNESLINVQNQYTDVTDLQIANNVYKAVYAVAHTLNRTMNCSKWDLNQGGVNKCLDKINNTWQVLTALKEIFFFTGTGEKVYFDENGDPATREIKMLVEELYRQNITGLQWIGSDAWITDDSLADGLGHNLLIGMNGGETVFFDSQGDPPARYELVNLQKVTKGTMEVATIGYYDATQPQGQQFTMNPVNIIWGGGLKSVRASVQINFQIKTC</sequence>
<evidence type="ECO:0000313" key="8">
    <source>
        <dbReference type="Proteomes" id="UP000324632"/>
    </source>
</evidence>
<dbReference type="Proteomes" id="UP000324632">
    <property type="component" value="Chromosome 11"/>
</dbReference>
<dbReference type="GO" id="GO:0005886">
    <property type="term" value="C:plasma membrane"/>
    <property type="evidence" value="ECO:0007669"/>
    <property type="project" value="TreeGrafter"/>
</dbReference>
<dbReference type="GO" id="GO:0004930">
    <property type="term" value="F:G protein-coupled receptor activity"/>
    <property type="evidence" value="ECO:0007669"/>
    <property type="project" value="InterPro"/>
</dbReference>
<keyword evidence="3" id="KW-1133">Transmembrane helix</keyword>
<keyword evidence="2" id="KW-0812">Transmembrane</keyword>
<reference evidence="7 8" key="1">
    <citation type="journal article" date="2019" name="Mol. Ecol. Resour.">
        <title>Chromosome-level genome assembly of Triplophysa tibetana, a fish adapted to the harsh high-altitude environment of the Tibetan Plateau.</title>
        <authorList>
            <person name="Yang X."/>
            <person name="Liu H."/>
            <person name="Ma Z."/>
            <person name="Zou Y."/>
            <person name="Zou M."/>
            <person name="Mao Y."/>
            <person name="Li X."/>
            <person name="Wang H."/>
            <person name="Chen T."/>
            <person name="Wang W."/>
            <person name="Yang R."/>
        </authorList>
    </citation>
    <scope>NUCLEOTIDE SEQUENCE [LARGE SCALE GENOMIC DNA]</scope>
    <source>
        <strain evidence="7">TTIB1903HZAU</strain>
        <tissue evidence="7">Muscle</tissue>
    </source>
</reference>
<accession>A0A5A9NZS3</accession>
<dbReference type="InterPro" id="IPR000068">
    <property type="entry name" value="GPCR_3_Ca_sens_rcpt-rel"/>
</dbReference>
<dbReference type="InterPro" id="IPR001828">
    <property type="entry name" value="ANF_lig-bd_rcpt"/>
</dbReference>
<dbReference type="Pfam" id="PF01094">
    <property type="entry name" value="ANF_receptor"/>
    <property type="match status" value="1"/>
</dbReference>